<evidence type="ECO:0000256" key="2">
    <source>
        <dbReference type="ARBA" id="ARBA00001933"/>
    </source>
</evidence>
<dbReference type="InterPro" id="IPR000634">
    <property type="entry name" value="Ser/Thr_deHydtase_PyrdxlP-BS"/>
</dbReference>
<dbReference type="PROSITE" id="PS00165">
    <property type="entry name" value="DEHYDRATASE_SER_THR"/>
    <property type="match status" value="1"/>
</dbReference>
<comment type="cofactor">
    <cofactor evidence="2">
        <name>pyridoxal 5'-phosphate</name>
        <dbReference type="ChEBI" id="CHEBI:597326"/>
    </cofactor>
</comment>
<dbReference type="PANTHER" id="PTHR48078">
    <property type="entry name" value="THREONINE DEHYDRATASE, MITOCHONDRIAL-RELATED"/>
    <property type="match status" value="1"/>
</dbReference>
<dbReference type="Pfam" id="PF00291">
    <property type="entry name" value="PALP"/>
    <property type="match status" value="1"/>
</dbReference>
<gene>
    <name evidence="10" type="ORF">ABWK59_15255</name>
</gene>
<dbReference type="InterPro" id="IPR036052">
    <property type="entry name" value="TrpB-like_PALP_sf"/>
</dbReference>
<evidence type="ECO:0000256" key="5">
    <source>
        <dbReference type="ARBA" id="ARBA00022898"/>
    </source>
</evidence>
<evidence type="ECO:0000256" key="3">
    <source>
        <dbReference type="ARBA" id="ARBA00010869"/>
    </source>
</evidence>
<reference evidence="10" key="1">
    <citation type="submission" date="2024-06" db="EMBL/GenBank/DDBJ databases">
        <title>The genome sequences of Kitasatospora sp. strain HUAS MG31.</title>
        <authorList>
            <person name="Mo P."/>
        </authorList>
    </citation>
    <scope>NUCLEOTIDE SEQUENCE</scope>
    <source>
        <strain evidence="10">HUAS MG31</strain>
    </source>
</reference>
<keyword evidence="6" id="KW-0456">Lyase</keyword>
<protein>
    <recommendedName>
        <fullName evidence="4">threonine ammonia-lyase</fullName>
        <ecNumber evidence="4">4.3.1.19</ecNumber>
    </recommendedName>
    <alternativeName>
        <fullName evidence="8">Threonine deaminase</fullName>
    </alternativeName>
</protein>
<sequence length="319" mass="33733">MTLVGLEELRAAQQRIGGVAVRTPLMPCPWASEGTRRLWLKPESLQPTGAFKIRGAYNRLAALTEEERARGVVAQSSGNHAQAVAYAAQLLGIKAVIVMPDTSPAVKVENTRAFGAEVHLVEPGRRDTLPAELAERHGYVWVPPYDDPFIIAGQGTVGLEIAEDAPDELDTVLVPVSGGGLISGTAAALKLACPGVRVIGVEPELAADAQASLRTGVRTAWPVEETYRTIADGLRTPSVGVLPFEHLQAYVDDIVTVSEDEIRSTVALLARRGRLVAEPSGAVAAAAYFHRAADLDGRVFAAVVSGGNIEPDLLATLLT</sequence>
<dbReference type="FunFam" id="3.40.50.1100:FF:000007">
    <property type="entry name" value="L-threonine dehydratase catabolic TdcB"/>
    <property type="match status" value="1"/>
</dbReference>
<dbReference type="SUPFAM" id="SSF53686">
    <property type="entry name" value="Tryptophan synthase beta subunit-like PLP-dependent enzymes"/>
    <property type="match status" value="1"/>
</dbReference>
<dbReference type="CDD" id="cd01562">
    <property type="entry name" value="Thr-dehyd"/>
    <property type="match status" value="1"/>
</dbReference>
<dbReference type="EC" id="4.3.1.19" evidence="4"/>
<dbReference type="InterPro" id="IPR001926">
    <property type="entry name" value="TrpB-like_PALP"/>
</dbReference>
<organism evidence="10">
    <name type="scientific">Kitasatospora camelliae</name>
    <dbReference type="NCBI Taxonomy" id="3156397"/>
    <lineage>
        <taxon>Bacteria</taxon>
        <taxon>Bacillati</taxon>
        <taxon>Actinomycetota</taxon>
        <taxon>Actinomycetes</taxon>
        <taxon>Kitasatosporales</taxon>
        <taxon>Streptomycetaceae</taxon>
        <taxon>Kitasatospora</taxon>
    </lineage>
</organism>
<evidence type="ECO:0000256" key="1">
    <source>
        <dbReference type="ARBA" id="ARBA00001274"/>
    </source>
</evidence>
<evidence type="ECO:0000313" key="10">
    <source>
        <dbReference type="EMBL" id="XCM80182.1"/>
    </source>
</evidence>
<dbReference type="GO" id="GO:0009097">
    <property type="term" value="P:isoleucine biosynthetic process"/>
    <property type="evidence" value="ECO:0007669"/>
    <property type="project" value="TreeGrafter"/>
</dbReference>
<evidence type="ECO:0000256" key="7">
    <source>
        <dbReference type="ARBA" id="ARBA00025527"/>
    </source>
</evidence>
<evidence type="ECO:0000259" key="9">
    <source>
        <dbReference type="Pfam" id="PF00291"/>
    </source>
</evidence>
<keyword evidence="5" id="KW-0663">Pyridoxal phosphate</keyword>
<dbReference type="GO" id="GO:0006567">
    <property type="term" value="P:L-threonine catabolic process"/>
    <property type="evidence" value="ECO:0007669"/>
    <property type="project" value="TreeGrafter"/>
</dbReference>
<accession>A0AAU8JYT2</accession>
<evidence type="ECO:0000256" key="8">
    <source>
        <dbReference type="ARBA" id="ARBA00031427"/>
    </source>
</evidence>
<dbReference type="Gene3D" id="3.40.50.1100">
    <property type="match status" value="2"/>
</dbReference>
<dbReference type="KEGG" id="kcm:ABWK59_15255"/>
<evidence type="ECO:0000256" key="6">
    <source>
        <dbReference type="ARBA" id="ARBA00023239"/>
    </source>
</evidence>
<dbReference type="GO" id="GO:0003941">
    <property type="term" value="F:L-serine ammonia-lyase activity"/>
    <property type="evidence" value="ECO:0007669"/>
    <property type="project" value="TreeGrafter"/>
</dbReference>
<dbReference type="GO" id="GO:0006565">
    <property type="term" value="P:L-serine catabolic process"/>
    <property type="evidence" value="ECO:0007669"/>
    <property type="project" value="TreeGrafter"/>
</dbReference>
<dbReference type="AlphaFoldDB" id="A0AAU8JYT2"/>
<comment type="catalytic activity">
    <reaction evidence="1">
        <text>L-threonine = 2-oxobutanoate + NH4(+)</text>
        <dbReference type="Rhea" id="RHEA:22108"/>
        <dbReference type="ChEBI" id="CHEBI:16763"/>
        <dbReference type="ChEBI" id="CHEBI:28938"/>
        <dbReference type="ChEBI" id="CHEBI:57926"/>
        <dbReference type="EC" id="4.3.1.19"/>
    </reaction>
</comment>
<dbReference type="FunFam" id="3.40.50.1100:FF:000005">
    <property type="entry name" value="Threonine dehydratase catabolic"/>
    <property type="match status" value="1"/>
</dbReference>
<name>A0AAU8JYT2_9ACTN</name>
<dbReference type="GO" id="GO:0004794">
    <property type="term" value="F:threonine deaminase activity"/>
    <property type="evidence" value="ECO:0007669"/>
    <property type="project" value="UniProtKB-EC"/>
</dbReference>
<dbReference type="RefSeq" id="WP_354641122.1">
    <property type="nucleotide sequence ID" value="NZ_CP159872.1"/>
</dbReference>
<proteinExistence type="inferred from homology"/>
<evidence type="ECO:0000256" key="4">
    <source>
        <dbReference type="ARBA" id="ARBA00012096"/>
    </source>
</evidence>
<dbReference type="InterPro" id="IPR050147">
    <property type="entry name" value="Ser/Thr_Dehydratase"/>
</dbReference>
<dbReference type="EMBL" id="CP159872">
    <property type="protein sequence ID" value="XCM80182.1"/>
    <property type="molecule type" value="Genomic_DNA"/>
</dbReference>
<comment type="similarity">
    <text evidence="3">Belongs to the serine/threonine dehydratase family.</text>
</comment>
<comment type="function">
    <text evidence="7">Catalyzes the anaerobic formation of alpha-ketobutyrate and ammonia from threonine in a two-step reaction. The first step involved a dehydration of threonine and a production of enamine intermediates (aminocrotonate), which tautomerizes to its imine form (iminobutyrate). Both intermediates are unstable and short-lived. The second step is the nonenzymatic hydrolysis of the enamine/imine intermediates to form 2-ketobutyrate and free ammonia. In the low water environment of the cell, the second step is accelerated by RidA.</text>
</comment>
<feature type="domain" description="Tryptophan synthase beta chain-like PALP" evidence="9">
    <location>
        <begin position="22"/>
        <end position="306"/>
    </location>
</feature>
<dbReference type="PANTHER" id="PTHR48078:SF6">
    <property type="entry name" value="L-THREONINE DEHYDRATASE CATABOLIC TDCB"/>
    <property type="match status" value="1"/>
</dbReference>
<dbReference type="GO" id="GO:0030170">
    <property type="term" value="F:pyridoxal phosphate binding"/>
    <property type="evidence" value="ECO:0007669"/>
    <property type="project" value="InterPro"/>
</dbReference>